<dbReference type="Proteomes" id="UP000012329">
    <property type="component" value="Unassembled WGS sequence"/>
</dbReference>
<gene>
    <name evidence="2" type="ORF">LEP1GSC029_1055</name>
</gene>
<organism evidence="2 3">
    <name type="scientific">Leptospira interrogans str. 2002000626</name>
    <dbReference type="NCBI Taxonomy" id="996803"/>
    <lineage>
        <taxon>Bacteria</taxon>
        <taxon>Pseudomonadati</taxon>
        <taxon>Spirochaetota</taxon>
        <taxon>Spirochaetia</taxon>
        <taxon>Leptospirales</taxon>
        <taxon>Leptospiraceae</taxon>
        <taxon>Leptospira</taxon>
    </lineage>
</organism>
<protein>
    <submittedName>
        <fullName evidence="2">Uncharacterized protein</fullName>
    </submittedName>
</protein>
<keyword evidence="1" id="KW-1133">Transmembrane helix</keyword>
<dbReference type="AlphaFoldDB" id="A0A829D8I0"/>
<comment type="caution">
    <text evidence="2">The sequence shown here is derived from an EMBL/GenBank/DDBJ whole genome shotgun (WGS) entry which is preliminary data.</text>
</comment>
<evidence type="ECO:0000256" key="1">
    <source>
        <dbReference type="SAM" id="Phobius"/>
    </source>
</evidence>
<name>A0A829D8I0_LEPIR</name>
<feature type="transmembrane region" description="Helical" evidence="1">
    <location>
        <begin position="12"/>
        <end position="37"/>
    </location>
</feature>
<proteinExistence type="predicted"/>
<reference evidence="2 3" key="1">
    <citation type="submission" date="2013-02" db="EMBL/GenBank/DDBJ databases">
        <authorList>
            <person name="Harkins D.M."/>
            <person name="Durkin A.S."/>
            <person name="Brinkac L.M."/>
            <person name="Haft D.H."/>
            <person name="Selengut J.D."/>
            <person name="Sanka R."/>
            <person name="DePew J."/>
            <person name="Purushe J."/>
            <person name="Whelen A.C."/>
            <person name="Vinetz J.M."/>
            <person name="Sutton G.G."/>
            <person name="Nierman W.C."/>
            <person name="Fouts D.E."/>
        </authorList>
    </citation>
    <scope>NUCLEOTIDE SEQUENCE [LARGE SCALE GENOMIC DNA]</scope>
    <source>
        <strain evidence="2 3">2002000626</strain>
    </source>
</reference>
<evidence type="ECO:0000313" key="3">
    <source>
        <dbReference type="Proteomes" id="UP000012329"/>
    </source>
</evidence>
<keyword evidence="1" id="KW-0472">Membrane</keyword>
<sequence length="41" mass="4870">MTNVKNHSRFSAYYLGQWIFGIGTILVIVSFFGNYYYKEKI</sequence>
<evidence type="ECO:0000313" key="2">
    <source>
        <dbReference type="EMBL" id="EMY05285.1"/>
    </source>
</evidence>
<dbReference type="EMBL" id="AFJL02000090">
    <property type="protein sequence ID" value="EMY05285.1"/>
    <property type="molecule type" value="Genomic_DNA"/>
</dbReference>
<keyword evidence="1" id="KW-0812">Transmembrane</keyword>
<accession>A0A829D8I0</accession>